<dbReference type="GO" id="GO:0003677">
    <property type="term" value="F:DNA binding"/>
    <property type="evidence" value="ECO:0007669"/>
    <property type="project" value="InterPro"/>
</dbReference>
<organism evidence="2 3">
    <name type="scientific">Facklamia miroungae</name>
    <dbReference type="NCBI Taxonomy" id="120956"/>
    <lineage>
        <taxon>Bacteria</taxon>
        <taxon>Bacillati</taxon>
        <taxon>Bacillota</taxon>
        <taxon>Bacilli</taxon>
        <taxon>Lactobacillales</taxon>
        <taxon>Aerococcaceae</taxon>
        <taxon>Facklamia</taxon>
    </lineage>
</organism>
<protein>
    <submittedName>
        <fullName evidence="2">Recombination protein RecT</fullName>
    </submittedName>
</protein>
<dbReference type="EMBL" id="FNCK01000001">
    <property type="protein sequence ID" value="SDF79148.1"/>
    <property type="molecule type" value="Genomic_DNA"/>
</dbReference>
<proteinExistence type="predicted"/>
<dbReference type="Pfam" id="PF03837">
    <property type="entry name" value="RecT"/>
    <property type="match status" value="1"/>
</dbReference>
<dbReference type="RefSeq" id="WP_090288768.1">
    <property type="nucleotide sequence ID" value="NZ_FNCK01000001.1"/>
</dbReference>
<dbReference type="InterPro" id="IPR018330">
    <property type="entry name" value="RecT_fam"/>
</dbReference>
<accession>A0A1G7NYI6</accession>
<name>A0A1G7NYI6_9LACT</name>
<gene>
    <name evidence="2" type="ORF">SAMN05421791_10159</name>
</gene>
<dbReference type="AlphaFoldDB" id="A0A1G7NYI6"/>
<sequence>MANELAILQKDITDSINNRVNEMQSEGLALPKNYNFSNALKSAFFKLQETYDKNRKPALEFCTKESIANTLLDMVTQGLSPAKTQCYLVVYGDKLQLQRSYFGTQAVLKRLSEVKDIWANVIYEGDDFDYEIKDGRERFLAHKTELINRNNPIVGAYAVIRTSEEEELLTVMTMKEIQTSWSQSKTSQNVHKKFPQEMAKRTVINRAAKVFVNTSDDSDLLVETINRTTENEYDSDTPSIKDVTNEIQEKANKDVLEFDPIEPKKVQEPRENIIDASDVSEVQSEHSEQINILEPEF</sequence>
<evidence type="ECO:0000313" key="3">
    <source>
        <dbReference type="Proteomes" id="UP000199708"/>
    </source>
</evidence>
<dbReference type="Proteomes" id="UP000199708">
    <property type="component" value="Unassembled WGS sequence"/>
</dbReference>
<dbReference type="OrthoDB" id="1045432at2"/>
<dbReference type="STRING" id="120956.SAMN05421791_10159"/>
<keyword evidence="3" id="KW-1185">Reference proteome</keyword>
<dbReference type="GO" id="GO:0006259">
    <property type="term" value="P:DNA metabolic process"/>
    <property type="evidence" value="ECO:0007669"/>
    <property type="project" value="InterPro"/>
</dbReference>
<feature type="region of interest" description="Disordered" evidence="1">
    <location>
        <begin position="278"/>
        <end position="297"/>
    </location>
</feature>
<evidence type="ECO:0000313" key="2">
    <source>
        <dbReference type="EMBL" id="SDF79148.1"/>
    </source>
</evidence>
<evidence type="ECO:0000256" key="1">
    <source>
        <dbReference type="SAM" id="MobiDB-lite"/>
    </source>
</evidence>
<reference evidence="2 3" key="1">
    <citation type="submission" date="2016-10" db="EMBL/GenBank/DDBJ databases">
        <authorList>
            <person name="de Groot N.N."/>
        </authorList>
    </citation>
    <scope>NUCLEOTIDE SEQUENCE [LARGE SCALE GENOMIC DNA]</scope>
    <source>
        <strain evidence="2 3">ATCC BAA-466</strain>
    </source>
</reference>